<feature type="transmembrane region" description="Helical" evidence="1">
    <location>
        <begin position="321"/>
        <end position="340"/>
    </location>
</feature>
<keyword evidence="1" id="KW-0472">Membrane</keyword>
<proteinExistence type="predicted"/>
<accession>A0ABV4Y897</accession>
<feature type="transmembrane region" description="Helical" evidence="1">
    <location>
        <begin position="395"/>
        <end position="414"/>
    </location>
</feature>
<feature type="transmembrane region" description="Helical" evidence="1">
    <location>
        <begin position="92"/>
        <end position="111"/>
    </location>
</feature>
<name>A0ABV4Y897_9CYAN</name>
<keyword evidence="1" id="KW-0812">Transmembrane</keyword>
<evidence type="ECO:0008006" key="4">
    <source>
        <dbReference type="Google" id="ProtNLM"/>
    </source>
</evidence>
<gene>
    <name evidence="2" type="ORF">ACE1B6_07130</name>
</gene>
<evidence type="ECO:0000256" key="1">
    <source>
        <dbReference type="SAM" id="Phobius"/>
    </source>
</evidence>
<protein>
    <recommendedName>
        <fullName evidence="4">Glycosyltransferase RgtA/B/C/D-like domain-containing protein</fullName>
    </recommendedName>
</protein>
<organism evidence="2 3">
    <name type="scientific">Floridaenema fluviatile BLCC-F154</name>
    <dbReference type="NCBI Taxonomy" id="3153640"/>
    <lineage>
        <taxon>Bacteria</taxon>
        <taxon>Bacillati</taxon>
        <taxon>Cyanobacteriota</taxon>
        <taxon>Cyanophyceae</taxon>
        <taxon>Oscillatoriophycideae</taxon>
        <taxon>Aerosakkonematales</taxon>
        <taxon>Aerosakkonemataceae</taxon>
        <taxon>Floridanema</taxon>
        <taxon>Floridanema fluviatile</taxon>
    </lineage>
</organism>
<feature type="transmembrane region" description="Helical" evidence="1">
    <location>
        <begin position="221"/>
        <end position="239"/>
    </location>
</feature>
<comment type="caution">
    <text evidence="2">The sequence shown here is derived from an EMBL/GenBank/DDBJ whole genome shotgun (WGS) entry which is preliminary data.</text>
</comment>
<dbReference type="RefSeq" id="WP_413256558.1">
    <property type="nucleotide sequence ID" value="NZ_JBHFNS010000031.1"/>
</dbReference>
<dbReference type="EMBL" id="JBHFNS010000031">
    <property type="protein sequence ID" value="MFB2935036.1"/>
    <property type="molecule type" value="Genomic_DNA"/>
</dbReference>
<evidence type="ECO:0000313" key="3">
    <source>
        <dbReference type="Proteomes" id="UP001576776"/>
    </source>
</evidence>
<feature type="transmembrane region" description="Helical" evidence="1">
    <location>
        <begin position="148"/>
        <end position="171"/>
    </location>
</feature>
<reference evidence="2 3" key="1">
    <citation type="submission" date="2024-09" db="EMBL/GenBank/DDBJ databases">
        <title>Floridaenema gen nov. (Aerosakkonemataceae, Aerosakkonematales ord. nov., Cyanobacteria) from benthic tropical and subtropical fresh waters, with the description of four new species.</title>
        <authorList>
            <person name="Moretto J.A."/>
            <person name="Berthold D.E."/>
            <person name="Lefler F.W."/>
            <person name="Huang I.-S."/>
            <person name="Laughinghouse H. IV."/>
        </authorList>
    </citation>
    <scope>NUCLEOTIDE SEQUENCE [LARGE SCALE GENOMIC DNA]</scope>
    <source>
        <strain evidence="2 3">BLCC-F154</strain>
    </source>
</reference>
<feature type="transmembrane region" description="Helical" evidence="1">
    <location>
        <begin position="9"/>
        <end position="31"/>
    </location>
</feature>
<sequence length="604" mass="69163">MKKSKVKNILVQVLGFSLAIAPALLIATLIFKNSVNVPFWDDWGVGLFLTRVFPEFRLSLARLISQHNESRYVFPRLIFMALTHLNNGKWNVIYQMWLSLVLACLVSINVFRLIKWTIGKNLFKVICSVILCNLLIFSPVHYENWLWGIQLIVFMPIACITTCLVVIYSGIDRKTKLIAYLILCTISTFSYANGMLSWIILFPILAISKSWNLPDFFKEKWLYIPCIATFTANMAVYFYNYQKPLHSPSFIYGILHPDQALLYFLSFLGSPLMRATIRYDWKISSLVNNNIWMGTILIILFLGSLTYFVKERKDSTVIYRMTGWLTIGFYTVISGLVTSLGRSGGGLESSVALRYTAFSIYLPLALINLIWIIYDDAKIKGYLLKNSQRMVQSMILILLAGALYFHIITVDFTIPQMYFMKLERLQAKACYIFLNVAPEEKCIIEKVYPQFLGLKYRAYLVNSSGIIDAKLLKSNRIQDIQGINRGNSKELIYGWFEQLNKVDENNYLAGGWAILPKKKEPADAVILSYEQSHGEDIIFAVFDTRVNRPDVVQALKRTTYSMSGWQKTFPASRLPKGLVKIKAWAFDTETAKAYQIAGTQVVKN</sequence>
<feature type="transmembrane region" description="Helical" evidence="1">
    <location>
        <begin position="352"/>
        <end position="374"/>
    </location>
</feature>
<keyword evidence="1" id="KW-1133">Transmembrane helix</keyword>
<feature type="transmembrane region" description="Helical" evidence="1">
    <location>
        <begin position="123"/>
        <end position="142"/>
    </location>
</feature>
<keyword evidence="3" id="KW-1185">Reference proteome</keyword>
<evidence type="ECO:0000313" key="2">
    <source>
        <dbReference type="EMBL" id="MFB2935036.1"/>
    </source>
</evidence>
<feature type="transmembrane region" description="Helical" evidence="1">
    <location>
        <begin position="178"/>
        <end position="201"/>
    </location>
</feature>
<feature type="transmembrane region" description="Helical" evidence="1">
    <location>
        <begin position="291"/>
        <end position="309"/>
    </location>
</feature>
<dbReference type="Proteomes" id="UP001576776">
    <property type="component" value="Unassembled WGS sequence"/>
</dbReference>
<feature type="transmembrane region" description="Helical" evidence="1">
    <location>
        <begin position="260"/>
        <end position="279"/>
    </location>
</feature>